<dbReference type="InterPro" id="IPR003390">
    <property type="entry name" value="DNA_integrity_scan_DisA_N"/>
</dbReference>
<dbReference type="PROSITE" id="PS51794">
    <property type="entry name" value="DAC"/>
    <property type="match status" value="1"/>
</dbReference>
<comment type="catalytic activity">
    <reaction evidence="1 10">
        <text>2 ATP = 3',3'-c-di-AMP + 2 diphosphate</text>
        <dbReference type="Rhea" id="RHEA:35655"/>
        <dbReference type="ChEBI" id="CHEBI:30616"/>
        <dbReference type="ChEBI" id="CHEBI:33019"/>
        <dbReference type="ChEBI" id="CHEBI:71500"/>
        <dbReference type="EC" id="2.7.7.85"/>
    </reaction>
</comment>
<evidence type="ECO:0000256" key="7">
    <source>
        <dbReference type="ARBA" id="ARBA00022840"/>
    </source>
</evidence>
<dbReference type="PANTHER" id="PTHR34185:SF1">
    <property type="entry name" value="DIADENYLATE CYCLASE"/>
    <property type="match status" value="1"/>
</dbReference>
<keyword evidence="6 10" id="KW-0547">Nucleotide-binding</keyword>
<name>F4A1A4_MAHA5</name>
<dbReference type="InterPro" id="IPR045585">
    <property type="entry name" value="CdaA_N"/>
</dbReference>
<gene>
    <name evidence="10" type="primary">dacA</name>
    <name evidence="12" type="ordered locus">Mahau_1846</name>
</gene>
<evidence type="ECO:0000259" key="11">
    <source>
        <dbReference type="PROSITE" id="PS51794"/>
    </source>
</evidence>
<evidence type="ECO:0000256" key="1">
    <source>
        <dbReference type="ARBA" id="ARBA00000877"/>
    </source>
</evidence>
<evidence type="ECO:0000256" key="4">
    <source>
        <dbReference type="ARBA" id="ARBA00022692"/>
    </source>
</evidence>
<evidence type="ECO:0000256" key="5">
    <source>
        <dbReference type="ARBA" id="ARBA00022695"/>
    </source>
</evidence>
<dbReference type="PIRSF" id="PIRSF004793">
    <property type="entry name" value="UCP004793"/>
    <property type="match status" value="1"/>
</dbReference>
<feature type="domain" description="DAC" evidence="11">
    <location>
        <begin position="84"/>
        <end position="245"/>
    </location>
</feature>
<dbReference type="PANTHER" id="PTHR34185">
    <property type="entry name" value="DIADENYLATE CYCLASE"/>
    <property type="match status" value="1"/>
</dbReference>
<keyword evidence="2 10" id="KW-1003">Cell membrane</keyword>
<evidence type="ECO:0000256" key="8">
    <source>
        <dbReference type="ARBA" id="ARBA00022989"/>
    </source>
</evidence>
<keyword evidence="3 10" id="KW-0808">Transferase</keyword>
<dbReference type="GO" id="GO:0005524">
    <property type="term" value="F:ATP binding"/>
    <property type="evidence" value="ECO:0007669"/>
    <property type="project" value="UniProtKB-UniRule"/>
</dbReference>
<comment type="similarity">
    <text evidence="10">Belongs to the adenylate cyclase family. DacA/CdaA subfamily.</text>
</comment>
<keyword evidence="8 10" id="KW-1133">Transmembrane helix</keyword>
<evidence type="ECO:0000256" key="2">
    <source>
        <dbReference type="ARBA" id="ARBA00022475"/>
    </source>
</evidence>
<evidence type="ECO:0000313" key="13">
    <source>
        <dbReference type="Proteomes" id="UP000008457"/>
    </source>
</evidence>
<reference evidence="12 13" key="2">
    <citation type="journal article" date="2011" name="Stand. Genomic Sci.">
        <title>Complete genome sequence of Mahella australiensis type strain (50-1 BON).</title>
        <authorList>
            <person name="Sikorski J."/>
            <person name="Teshima H."/>
            <person name="Nolan M."/>
            <person name="Lucas S."/>
            <person name="Hammon N."/>
            <person name="Deshpande S."/>
            <person name="Cheng J.F."/>
            <person name="Pitluck S."/>
            <person name="Liolios K."/>
            <person name="Pagani I."/>
            <person name="Ivanova N."/>
            <person name="Huntemann M."/>
            <person name="Mavromatis K."/>
            <person name="Ovchinikova G."/>
            <person name="Pati A."/>
            <person name="Tapia R."/>
            <person name="Han C."/>
            <person name="Goodwin L."/>
            <person name="Chen A."/>
            <person name="Palaniappan K."/>
            <person name="Land M."/>
            <person name="Hauser L."/>
            <person name="Ngatchou-Djao O.D."/>
            <person name="Rohde M."/>
            <person name="Pukall R."/>
            <person name="Spring S."/>
            <person name="Abt B."/>
            <person name="Goker M."/>
            <person name="Detter J.C."/>
            <person name="Woyke T."/>
            <person name="Bristow J."/>
            <person name="Markowitz V."/>
            <person name="Hugenholtz P."/>
            <person name="Eisen J.A."/>
            <person name="Kyrpides N.C."/>
            <person name="Klenk H.P."/>
            <person name="Lapidus A."/>
        </authorList>
    </citation>
    <scope>NUCLEOTIDE SEQUENCE [LARGE SCALE GENOMIC DNA]</scope>
    <source>
        <strain evidence="13">DSM 15567 / CIP 107919 / 50-1 BON</strain>
    </source>
</reference>
<dbReference type="InterPro" id="IPR034701">
    <property type="entry name" value="CdaA"/>
</dbReference>
<comment type="function">
    <text evidence="10">Catalyzes the condensation of 2 ATP molecules into cyclic di-AMP (c-di-AMP), a second messenger used to regulate differing processes in different bacteria.</text>
</comment>
<dbReference type="Proteomes" id="UP000008457">
    <property type="component" value="Chromosome"/>
</dbReference>
<dbReference type="EMBL" id="CP002360">
    <property type="protein sequence ID" value="AEE97023.1"/>
    <property type="molecule type" value="Genomic_DNA"/>
</dbReference>
<evidence type="ECO:0000256" key="3">
    <source>
        <dbReference type="ARBA" id="ARBA00022679"/>
    </source>
</evidence>
<dbReference type="Pfam" id="PF19293">
    <property type="entry name" value="CdaA_N"/>
    <property type="match status" value="1"/>
</dbReference>
<evidence type="ECO:0000256" key="6">
    <source>
        <dbReference type="ARBA" id="ARBA00022741"/>
    </source>
</evidence>
<organism evidence="12 13">
    <name type="scientific">Mahella australiensis (strain DSM 15567 / CIP 107919 / 50-1 BON)</name>
    <dbReference type="NCBI Taxonomy" id="697281"/>
    <lineage>
        <taxon>Bacteria</taxon>
        <taxon>Bacillati</taxon>
        <taxon>Bacillota</taxon>
        <taxon>Clostridia</taxon>
        <taxon>Thermoanaerobacterales</taxon>
        <taxon>Thermoanaerobacterales Family IV. Incertae Sedis</taxon>
        <taxon>Mahella</taxon>
    </lineage>
</organism>
<evidence type="ECO:0000256" key="10">
    <source>
        <dbReference type="HAMAP-Rule" id="MF_01499"/>
    </source>
</evidence>
<dbReference type="OrthoDB" id="9807385at2"/>
<protein>
    <recommendedName>
        <fullName evidence="10">Diadenylate cyclase</fullName>
        <shortName evidence="10">DAC</shortName>
        <ecNumber evidence="10">2.7.7.85</ecNumber>
    </recommendedName>
    <alternativeName>
        <fullName evidence="10">Cyclic-di-AMP synthase</fullName>
        <shortName evidence="10">c-di-AMP synthase</shortName>
    </alternativeName>
</protein>
<sequence length="286" mass="32108">MWQQVLNAVSLFRIRDLIDILIIAYIAYRILMLIKETRAEQVLKGLVILLISTQLSEWLGLNTVNWLLRNAMTVGVIALLIVFQPELRRALEHIGRAGLINISSFMPSENDYGDTIEEIVKTVQSLSKDKIGALIIIAGKTGLNEIIETGIRVDGKVSSELLSNIFVPNTPLHDGAVIIKDDRVIAAGCFLPLTDRQDINKQLGTRHRAAIGVSEVSDALAIVVSEETGVISIAREGKLTRYLDSKMLRDVLVQMYAPSHETKAFNWRIWREWREKHGQNMGDDEK</sequence>
<dbReference type="Pfam" id="PF02457">
    <property type="entry name" value="DAC"/>
    <property type="match status" value="1"/>
</dbReference>
<accession>F4A1A4</accession>
<dbReference type="SUPFAM" id="SSF143597">
    <property type="entry name" value="YojJ-like"/>
    <property type="match status" value="1"/>
</dbReference>
<dbReference type="GO" id="GO:0006171">
    <property type="term" value="P:cAMP biosynthetic process"/>
    <property type="evidence" value="ECO:0007669"/>
    <property type="project" value="InterPro"/>
</dbReference>
<evidence type="ECO:0000313" key="12">
    <source>
        <dbReference type="EMBL" id="AEE97023.1"/>
    </source>
</evidence>
<keyword evidence="13" id="KW-1185">Reference proteome</keyword>
<keyword evidence="7 10" id="KW-0067">ATP-binding</keyword>
<dbReference type="eggNOG" id="COG1624">
    <property type="taxonomic scope" value="Bacteria"/>
</dbReference>
<dbReference type="HAMAP" id="MF_01499">
    <property type="entry name" value="DacA"/>
    <property type="match status" value="1"/>
</dbReference>
<dbReference type="GO" id="GO:0004016">
    <property type="term" value="F:adenylate cyclase activity"/>
    <property type="evidence" value="ECO:0007669"/>
    <property type="project" value="UniProtKB-UniRule"/>
</dbReference>
<dbReference type="AlphaFoldDB" id="F4A1A4"/>
<dbReference type="InterPro" id="IPR036888">
    <property type="entry name" value="DNA_integrity_DisA_N_sf"/>
</dbReference>
<dbReference type="GO" id="GO:0106408">
    <property type="term" value="F:diadenylate cyclase activity"/>
    <property type="evidence" value="ECO:0007669"/>
    <property type="project" value="UniProtKB-EC"/>
</dbReference>
<keyword evidence="4 10" id="KW-0812">Transmembrane</keyword>
<dbReference type="RefSeq" id="WP_013781451.1">
    <property type="nucleotide sequence ID" value="NC_015520.1"/>
</dbReference>
<dbReference type="FunFam" id="3.40.1700.10:FF:000002">
    <property type="entry name" value="Diadenylate cyclase"/>
    <property type="match status" value="1"/>
</dbReference>
<dbReference type="KEGG" id="mas:Mahau_1846"/>
<dbReference type="InterPro" id="IPR014046">
    <property type="entry name" value="C-di-AMP_synthase"/>
</dbReference>
<dbReference type="STRING" id="697281.Mahau_1846"/>
<reference evidence="13" key="1">
    <citation type="submission" date="2010-11" db="EMBL/GenBank/DDBJ databases">
        <title>The complete genome of Mahella australiensis DSM 15567.</title>
        <authorList>
            <consortium name="US DOE Joint Genome Institute (JGI-PGF)"/>
            <person name="Lucas S."/>
            <person name="Copeland A."/>
            <person name="Lapidus A."/>
            <person name="Bruce D."/>
            <person name="Goodwin L."/>
            <person name="Pitluck S."/>
            <person name="Kyrpides N."/>
            <person name="Mavromatis K."/>
            <person name="Pagani I."/>
            <person name="Ivanova N."/>
            <person name="Teshima H."/>
            <person name="Brettin T."/>
            <person name="Detter J.C."/>
            <person name="Han C."/>
            <person name="Tapia R."/>
            <person name="Land M."/>
            <person name="Hauser L."/>
            <person name="Markowitz V."/>
            <person name="Cheng J.-F."/>
            <person name="Hugenholtz P."/>
            <person name="Woyke T."/>
            <person name="Wu D."/>
            <person name="Spring S."/>
            <person name="Pukall R."/>
            <person name="Steenblock K."/>
            <person name="Schneider S."/>
            <person name="Klenk H.-P."/>
            <person name="Eisen J.A."/>
        </authorList>
    </citation>
    <scope>NUCLEOTIDE SEQUENCE [LARGE SCALE GENOMIC DNA]</scope>
    <source>
        <strain evidence="13">DSM 15567 / CIP 107919 / 50-1 BON</strain>
    </source>
</reference>
<keyword evidence="5 10" id="KW-0548">Nucleotidyltransferase</keyword>
<keyword evidence="9 10" id="KW-0472">Membrane</keyword>
<dbReference type="Gene3D" id="3.40.1700.10">
    <property type="entry name" value="DNA integrity scanning protein, DisA, N-terminal domain"/>
    <property type="match status" value="1"/>
</dbReference>
<dbReference type="InterPro" id="IPR050338">
    <property type="entry name" value="DisA"/>
</dbReference>
<evidence type="ECO:0000256" key="9">
    <source>
        <dbReference type="ARBA" id="ARBA00023136"/>
    </source>
</evidence>
<comment type="subunit">
    <text evidence="10">Probably a homodimer.</text>
</comment>
<dbReference type="EC" id="2.7.7.85" evidence="10"/>
<dbReference type="HOGENOM" id="CLU_038561_0_1_9"/>
<proteinExistence type="inferred from homology"/>
<dbReference type="NCBIfam" id="TIGR00159">
    <property type="entry name" value="diadenylate cyclase CdaA"/>
    <property type="match status" value="1"/>
</dbReference>